<evidence type="ECO:0000313" key="2">
    <source>
        <dbReference type="Proteomes" id="UP000663880"/>
    </source>
</evidence>
<evidence type="ECO:0000313" key="1">
    <source>
        <dbReference type="EMBL" id="CAF4839831.1"/>
    </source>
</evidence>
<keyword evidence="2" id="KW-1185">Reference proteome</keyword>
<comment type="caution">
    <text evidence="1">The sequence shown here is derived from an EMBL/GenBank/DDBJ whole genome shotgun (WGS) entry which is preliminary data.</text>
</comment>
<dbReference type="EMBL" id="CAJOBZ010000013">
    <property type="protein sequence ID" value="CAF4839831.1"/>
    <property type="molecule type" value="Genomic_DNA"/>
</dbReference>
<reference evidence="1" key="1">
    <citation type="submission" date="2021-02" db="EMBL/GenBank/DDBJ databases">
        <authorList>
            <person name="Steward A R."/>
        </authorList>
    </citation>
    <scope>NUCLEOTIDE SEQUENCE</scope>
</reference>
<gene>
    <name evidence="1" type="ORF">PMACD_LOCUS6056</name>
</gene>
<dbReference type="Proteomes" id="UP000663880">
    <property type="component" value="Unassembled WGS sequence"/>
</dbReference>
<name>A0A821RCH9_9NEOP</name>
<proteinExistence type="predicted"/>
<accession>A0A821RCH9</accession>
<protein>
    <submittedName>
        <fullName evidence="1">Uncharacterized protein</fullName>
    </submittedName>
</protein>
<organism evidence="1 2">
    <name type="scientific">Pieris macdunnoughi</name>
    <dbReference type="NCBI Taxonomy" id="345717"/>
    <lineage>
        <taxon>Eukaryota</taxon>
        <taxon>Metazoa</taxon>
        <taxon>Ecdysozoa</taxon>
        <taxon>Arthropoda</taxon>
        <taxon>Hexapoda</taxon>
        <taxon>Insecta</taxon>
        <taxon>Pterygota</taxon>
        <taxon>Neoptera</taxon>
        <taxon>Endopterygota</taxon>
        <taxon>Lepidoptera</taxon>
        <taxon>Glossata</taxon>
        <taxon>Ditrysia</taxon>
        <taxon>Papilionoidea</taxon>
        <taxon>Pieridae</taxon>
        <taxon>Pierinae</taxon>
        <taxon>Pieris</taxon>
    </lineage>
</organism>
<dbReference type="AlphaFoldDB" id="A0A821RCH9"/>
<sequence length="86" mass="9674">MLFMGDTGPGVTSCAQLSDNSVADRTRRITSKFHPHHHDGWNGSVRSELWNGIPVDSSEISIFLKESMLLPHRHGDVLKWAPMDFD</sequence>